<evidence type="ECO:0000256" key="8">
    <source>
        <dbReference type="SAM" id="MobiDB-lite"/>
    </source>
</evidence>
<organism evidence="9 10">
    <name type="scientific">Kineobactrum salinum</name>
    <dbReference type="NCBI Taxonomy" id="2708301"/>
    <lineage>
        <taxon>Bacteria</taxon>
        <taxon>Pseudomonadati</taxon>
        <taxon>Pseudomonadota</taxon>
        <taxon>Gammaproteobacteria</taxon>
        <taxon>Cellvibrionales</taxon>
        <taxon>Halieaceae</taxon>
        <taxon>Kineobactrum</taxon>
    </lineage>
</organism>
<dbReference type="InterPro" id="IPR036188">
    <property type="entry name" value="FAD/NAD-bd_sf"/>
</dbReference>
<dbReference type="EMBL" id="CP048711">
    <property type="protein sequence ID" value="QIB65066.1"/>
    <property type="molecule type" value="Genomic_DNA"/>
</dbReference>
<name>A0A6C0TZ64_9GAMM</name>
<accession>A0A6C0TZ64</accession>
<keyword evidence="6" id="KW-0560">Oxidoreductase</keyword>
<dbReference type="PANTHER" id="PTHR43098">
    <property type="entry name" value="L-ORNITHINE N(5)-MONOOXYGENASE-RELATED"/>
    <property type="match status" value="1"/>
</dbReference>
<evidence type="ECO:0000313" key="9">
    <source>
        <dbReference type="EMBL" id="QIB65066.1"/>
    </source>
</evidence>
<proteinExistence type="inferred from homology"/>
<evidence type="ECO:0000256" key="2">
    <source>
        <dbReference type="ARBA" id="ARBA00010139"/>
    </source>
</evidence>
<keyword evidence="5" id="KW-0521">NADP</keyword>
<evidence type="ECO:0000313" key="10">
    <source>
        <dbReference type="Proteomes" id="UP000477680"/>
    </source>
</evidence>
<feature type="region of interest" description="Disordered" evidence="8">
    <location>
        <begin position="235"/>
        <end position="254"/>
    </location>
</feature>
<protein>
    <submittedName>
        <fullName evidence="9">NAD(P)/FAD-dependent oxidoreductase</fullName>
    </submittedName>
</protein>
<dbReference type="RefSeq" id="WP_163494313.1">
    <property type="nucleotide sequence ID" value="NZ_CP048711.1"/>
</dbReference>
<dbReference type="SUPFAM" id="SSF51905">
    <property type="entry name" value="FAD/NAD(P)-binding domain"/>
    <property type="match status" value="1"/>
</dbReference>
<dbReference type="PRINTS" id="PR00411">
    <property type="entry name" value="PNDRDTASEI"/>
</dbReference>
<evidence type="ECO:0000256" key="4">
    <source>
        <dbReference type="ARBA" id="ARBA00022827"/>
    </source>
</evidence>
<gene>
    <name evidence="9" type="ORF">G3T16_06295</name>
</gene>
<dbReference type="Proteomes" id="UP000477680">
    <property type="component" value="Chromosome"/>
</dbReference>
<dbReference type="InterPro" id="IPR050775">
    <property type="entry name" value="FAD-binding_Monooxygenases"/>
</dbReference>
<keyword evidence="4" id="KW-0274">FAD</keyword>
<evidence type="ECO:0000256" key="7">
    <source>
        <dbReference type="ARBA" id="ARBA00023033"/>
    </source>
</evidence>
<sequence length="617" mass="69582">MQNDTPPDDTTSDINIETWRKKFLEERDRRLRADGEHQYIKAAGSFARYLEEDPYASESVQRSPIVDEVEVVIIGGGFSGIMAGAYLRKAGIDDFRILETASDFGGSWYWNRYPGAQCDIEGYIYLPLLEETGYVPKVKYPFAGEIFQHCQRVGTHFNLYENACFQTKVNGLNWDESLKRWIVRTNRDDAIKARFVILSVGVGGKAKLPGIPGIEDFEGVSFHSSHWDYDYTGGEPNAERWDASDEGDGGTPKLDKLGDKTVAVIGTGASAIQCIPYLARDAKQVYVFQRTPNMVSERGGNPKTDPKWAETLKPGWQKERRENFEDIVTGKPLEKDLVDDCWTHMLKKSKAMIMKPGLNTEEMKLAAEIGDIKLVQDVHKEVESIVRDKEVAEALKPWFRPGCKRPGYNDEYLAAFNRPNLELVDVSDSKGVEKITQTGVVADGKEYQVDCIVFATGFEIAITDFKSFIGFDIVGRNSQSLYEHWGNGIRSLHGYGAHGFPNWFYIGFSQNGFGFNQGYMLDEQVRHVTYIIDQVRKRGATVAEVSREAEEKWDATVREMSRTNTEFLEACTPGFYNNEGQSRGGIASQAYSAGVRAFNDILEQWRNDDKLEGLDLS</sequence>
<dbReference type="GO" id="GO:0004497">
    <property type="term" value="F:monooxygenase activity"/>
    <property type="evidence" value="ECO:0007669"/>
    <property type="project" value="UniProtKB-KW"/>
</dbReference>
<dbReference type="FunFam" id="3.50.50.60:FF:000341">
    <property type="entry name" value="Baeyer-Villiger monooxygenase"/>
    <property type="match status" value="1"/>
</dbReference>
<dbReference type="AlphaFoldDB" id="A0A6C0TZ64"/>
<dbReference type="PANTHER" id="PTHR43098:SF4">
    <property type="entry name" value="BLR3857 PROTEIN"/>
    <property type="match status" value="1"/>
</dbReference>
<evidence type="ECO:0000256" key="6">
    <source>
        <dbReference type="ARBA" id="ARBA00023002"/>
    </source>
</evidence>
<comment type="similarity">
    <text evidence="2">Belongs to the FAD-binding monooxygenase family.</text>
</comment>
<comment type="cofactor">
    <cofactor evidence="1">
        <name>FAD</name>
        <dbReference type="ChEBI" id="CHEBI:57692"/>
    </cofactor>
</comment>
<evidence type="ECO:0000256" key="5">
    <source>
        <dbReference type="ARBA" id="ARBA00022857"/>
    </source>
</evidence>
<dbReference type="KEGG" id="kim:G3T16_06295"/>
<evidence type="ECO:0000256" key="1">
    <source>
        <dbReference type="ARBA" id="ARBA00001974"/>
    </source>
</evidence>
<keyword evidence="3" id="KW-0285">Flavoprotein</keyword>
<reference evidence="9 10" key="1">
    <citation type="submission" date="2020-02" db="EMBL/GenBank/DDBJ databases">
        <title>Genome sequencing for Kineobactrum sp. M2.</title>
        <authorList>
            <person name="Park S.-J."/>
        </authorList>
    </citation>
    <scope>NUCLEOTIDE SEQUENCE [LARGE SCALE GENOMIC DNA]</scope>
    <source>
        <strain evidence="9 10">M2</strain>
    </source>
</reference>
<dbReference type="Gene3D" id="3.50.50.60">
    <property type="entry name" value="FAD/NAD(P)-binding domain"/>
    <property type="match status" value="3"/>
</dbReference>
<keyword evidence="10" id="KW-1185">Reference proteome</keyword>
<evidence type="ECO:0000256" key="3">
    <source>
        <dbReference type="ARBA" id="ARBA00022630"/>
    </source>
</evidence>
<keyword evidence="7" id="KW-0503">Monooxygenase</keyword>
<dbReference type="Pfam" id="PF13738">
    <property type="entry name" value="Pyr_redox_3"/>
    <property type="match status" value="1"/>
</dbReference>